<sequence length="107" mass="12684">MWIDLTALIWMSLIALIALLWWQNLKVRELALKQVKRYCDREALQLLDQSVALRHLSMARNPHNGQLHLKRRYNFEFTSTGDERYQGHIELLGSRLLHIEVDAHRVP</sequence>
<keyword evidence="1" id="KW-0472">Membrane</keyword>
<dbReference type="KEGG" id="nik:F5I99_06695"/>
<dbReference type="EMBL" id="CP044222">
    <property type="protein sequence ID" value="QEW06209.1"/>
    <property type="molecule type" value="Genomic_DNA"/>
</dbReference>
<evidence type="ECO:0000313" key="2">
    <source>
        <dbReference type="EMBL" id="QEW06209.1"/>
    </source>
</evidence>
<dbReference type="Proteomes" id="UP000325606">
    <property type="component" value="Chromosome"/>
</dbReference>
<gene>
    <name evidence="2" type="ORF">F5I99_06695</name>
</gene>
<organism evidence="2 3">
    <name type="scientific">Nitrincola iocasae</name>
    <dbReference type="NCBI Taxonomy" id="2614693"/>
    <lineage>
        <taxon>Bacteria</taxon>
        <taxon>Pseudomonadati</taxon>
        <taxon>Pseudomonadota</taxon>
        <taxon>Gammaproteobacteria</taxon>
        <taxon>Oceanospirillales</taxon>
        <taxon>Oceanospirillaceae</taxon>
        <taxon>Nitrincola</taxon>
    </lineage>
</organism>
<proteinExistence type="predicted"/>
<dbReference type="InterPro" id="IPR021732">
    <property type="entry name" value="DUF3301"/>
</dbReference>
<evidence type="ECO:0000256" key="1">
    <source>
        <dbReference type="SAM" id="Phobius"/>
    </source>
</evidence>
<dbReference type="RefSeq" id="WP_151054323.1">
    <property type="nucleotide sequence ID" value="NZ_CP044222.1"/>
</dbReference>
<accession>A0A5J6LC81</accession>
<keyword evidence="1" id="KW-1133">Transmembrane helix</keyword>
<dbReference type="Pfam" id="PF11743">
    <property type="entry name" value="DUF3301"/>
    <property type="match status" value="1"/>
</dbReference>
<evidence type="ECO:0000313" key="3">
    <source>
        <dbReference type="Proteomes" id="UP000325606"/>
    </source>
</evidence>
<keyword evidence="3" id="KW-1185">Reference proteome</keyword>
<name>A0A5J6LC81_9GAMM</name>
<reference evidence="2 3" key="1">
    <citation type="submission" date="2019-09" db="EMBL/GenBank/DDBJ databases">
        <title>Nitrincola iocasae sp. nov., a bacterium isolated from the sediment collected at a cold seep field in South China Sea.</title>
        <authorList>
            <person name="Zhang H."/>
            <person name="Wang H."/>
            <person name="Li C."/>
        </authorList>
    </citation>
    <scope>NUCLEOTIDE SEQUENCE [LARGE SCALE GENOMIC DNA]</scope>
    <source>
        <strain evidence="2 3">KXZD1103</strain>
    </source>
</reference>
<protein>
    <submittedName>
        <fullName evidence="2">DUF3301 domain-containing protein</fullName>
    </submittedName>
</protein>
<keyword evidence="1" id="KW-0812">Transmembrane</keyword>
<dbReference type="AlphaFoldDB" id="A0A5J6LC81"/>
<feature type="transmembrane region" description="Helical" evidence="1">
    <location>
        <begin position="6"/>
        <end position="22"/>
    </location>
</feature>